<evidence type="ECO:0000256" key="5">
    <source>
        <dbReference type="ARBA" id="ARBA00023065"/>
    </source>
</evidence>
<organism evidence="10 11">
    <name type="scientific">Paralvinella palmiformis</name>
    <dbReference type="NCBI Taxonomy" id="53620"/>
    <lineage>
        <taxon>Eukaryota</taxon>
        <taxon>Metazoa</taxon>
        <taxon>Spiralia</taxon>
        <taxon>Lophotrochozoa</taxon>
        <taxon>Annelida</taxon>
        <taxon>Polychaeta</taxon>
        <taxon>Sedentaria</taxon>
        <taxon>Canalipalpata</taxon>
        <taxon>Terebellida</taxon>
        <taxon>Terebelliformia</taxon>
        <taxon>Alvinellidae</taxon>
        <taxon>Paralvinella</taxon>
    </lineage>
</organism>
<dbReference type="Gene3D" id="3.30.710.10">
    <property type="entry name" value="Potassium Channel Kv1.1, Chain A"/>
    <property type="match status" value="1"/>
</dbReference>
<evidence type="ECO:0000256" key="3">
    <source>
        <dbReference type="ARBA" id="ARBA00022692"/>
    </source>
</evidence>
<evidence type="ECO:0000313" key="10">
    <source>
        <dbReference type="EMBL" id="KAK2168778.1"/>
    </source>
</evidence>
<dbReference type="InterPro" id="IPR028325">
    <property type="entry name" value="VG_K_chnl"/>
</dbReference>
<keyword evidence="7" id="KW-0407">Ion channel</keyword>
<sequence>MNELTGKVDPTHRRRRNKEDSDSQSEGIDSQHENVDAQELRRLAEDRRKPKRIVLDIGGEKFVTTPCTLNRHPKTRLAGLAEADVAYHPSRQAIFFDRSSRLFPFILDFYRTGELHLPH</sequence>
<evidence type="ECO:0000256" key="7">
    <source>
        <dbReference type="ARBA" id="ARBA00023303"/>
    </source>
</evidence>
<dbReference type="CDD" id="cd18317">
    <property type="entry name" value="BTB_POZ_Kv"/>
    <property type="match status" value="1"/>
</dbReference>
<evidence type="ECO:0000259" key="9">
    <source>
        <dbReference type="Pfam" id="PF02214"/>
    </source>
</evidence>
<feature type="domain" description="Potassium channel tetramerisation-type BTB" evidence="9">
    <location>
        <begin position="53"/>
        <end position="118"/>
    </location>
</feature>
<keyword evidence="11" id="KW-1185">Reference proteome</keyword>
<reference evidence="10" key="1">
    <citation type="journal article" date="2023" name="Mol. Biol. Evol.">
        <title>Third-Generation Sequencing Reveals the Adaptive Role of the Epigenome in Three Deep-Sea Polychaetes.</title>
        <authorList>
            <person name="Perez M."/>
            <person name="Aroh O."/>
            <person name="Sun Y."/>
            <person name="Lan Y."/>
            <person name="Juniper S.K."/>
            <person name="Young C.R."/>
            <person name="Angers B."/>
            <person name="Qian P.Y."/>
        </authorList>
    </citation>
    <scope>NUCLEOTIDE SEQUENCE</scope>
    <source>
        <strain evidence="10">P08H-3</strain>
    </source>
</reference>
<dbReference type="Pfam" id="PF02214">
    <property type="entry name" value="BTB_2"/>
    <property type="match status" value="1"/>
</dbReference>
<keyword evidence="3" id="KW-0812">Transmembrane</keyword>
<keyword evidence="5" id="KW-0406">Ion transport</keyword>
<comment type="caution">
    <text evidence="10">The sequence shown here is derived from an EMBL/GenBank/DDBJ whole genome shotgun (WGS) entry which is preliminary data.</text>
</comment>
<comment type="subcellular location">
    <subcellularLocation>
        <location evidence="1">Membrane</location>
        <topology evidence="1">Multi-pass membrane protein</topology>
    </subcellularLocation>
</comment>
<dbReference type="AlphaFoldDB" id="A0AAD9KE25"/>
<keyword evidence="6" id="KW-0472">Membrane</keyword>
<dbReference type="InterPro" id="IPR003131">
    <property type="entry name" value="T1-type_BTB"/>
</dbReference>
<keyword evidence="2" id="KW-0813">Transport</keyword>
<dbReference type="SUPFAM" id="SSF54695">
    <property type="entry name" value="POZ domain"/>
    <property type="match status" value="1"/>
</dbReference>
<name>A0AAD9KE25_9ANNE</name>
<accession>A0AAD9KE25</accession>
<protein>
    <recommendedName>
        <fullName evidence="9">Potassium channel tetramerisation-type BTB domain-containing protein</fullName>
    </recommendedName>
</protein>
<evidence type="ECO:0000256" key="6">
    <source>
        <dbReference type="ARBA" id="ARBA00023136"/>
    </source>
</evidence>
<evidence type="ECO:0000256" key="1">
    <source>
        <dbReference type="ARBA" id="ARBA00004141"/>
    </source>
</evidence>
<feature type="region of interest" description="Disordered" evidence="8">
    <location>
        <begin position="1"/>
        <end position="43"/>
    </location>
</feature>
<dbReference type="PANTHER" id="PTHR11537">
    <property type="entry name" value="VOLTAGE-GATED POTASSIUM CHANNEL"/>
    <property type="match status" value="1"/>
</dbReference>
<dbReference type="GO" id="GO:0005249">
    <property type="term" value="F:voltage-gated potassium channel activity"/>
    <property type="evidence" value="ECO:0007669"/>
    <property type="project" value="InterPro"/>
</dbReference>
<evidence type="ECO:0000256" key="2">
    <source>
        <dbReference type="ARBA" id="ARBA00022448"/>
    </source>
</evidence>
<proteinExistence type="predicted"/>
<evidence type="ECO:0000256" key="4">
    <source>
        <dbReference type="ARBA" id="ARBA00022989"/>
    </source>
</evidence>
<dbReference type="GO" id="GO:0051260">
    <property type="term" value="P:protein homooligomerization"/>
    <property type="evidence" value="ECO:0007669"/>
    <property type="project" value="InterPro"/>
</dbReference>
<evidence type="ECO:0000313" key="11">
    <source>
        <dbReference type="Proteomes" id="UP001208570"/>
    </source>
</evidence>
<keyword evidence="4" id="KW-1133">Transmembrane helix</keyword>
<dbReference type="GO" id="GO:0001508">
    <property type="term" value="P:action potential"/>
    <property type="evidence" value="ECO:0007669"/>
    <property type="project" value="TreeGrafter"/>
</dbReference>
<gene>
    <name evidence="10" type="ORF">LSH36_14g05030</name>
</gene>
<dbReference type="EMBL" id="JAODUP010000014">
    <property type="protein sequence ID" value="KAK2168778.1"/>
    <property type="molecule type" value="Genomic_DNA"/>
</dbReference>
<dbReference type="InterPro" id="IPR011333">
    <property type="entry name" value="SKP1/BTB/POZ_sf"/>
</dbReference>
<feature type="compositionally biased region" description="Basic and acidic residues" evidence="8">
    <location>
        <begin position="29"/>
        <end position="43"/>
    </location>
</feature>
<dbReference type="PANTHER" id="PTHR11537:SF254">
    <property type="entry name" value="POTASSIUM VOLTAGE-GATED CHANNEL PROTEIN SHAB"/>
    <property type="match status" value="1"/>
</dbReference>
<dbReference type="GO" id="GO:0008076">
    <property type="term" value="C:voltage-gated potassium channel complex"/>
    <property type="evidence" value="ECO:0007669"/>
    <property type="project" value="InterPro"/>
</dbReference>
<dbReference type="Proteomes" id="UP001208570">
    <property type="component" value="Unassembled WGS sequence"/>
</dbReference>
<evidence type="ECO:0000256" key="8">
    <source>
        <dbReference type="SAM" id="MobiDB-lite"/>
    </source>
</evidence>